<feature type="transmembrane region" description="Helical" evidence="1">
    <location>
        <begin position="220"/>
        <end position="243"/>
    </location>
</feature>
<evidence type="ECO:0008006" key="4">
    <source>
        <dbReference type="Google" id="ProtNLM"/>
    </source>
</evidence>
<keyword evidence="1" id="KW-0812">Transmembrane</keyword>
<evidence type="ECO:0000313" key="3">
    <source>
        <dbReference type="Proteomes" id="UP000177069"/>
    </source>
</evidence>
<evidence type="ECO:0000256" key="1">
    <source>
        <dbReference type="SAM" id="Phobius"/>
    </source>
</evidence>
<feature type="transmembrane region" description="Helical" evidence="1">
    <location>
        <begin position="287"/>
        <end position="312"/>
    </location>
</feature>
<feature type="transmembrane region" description="Helical" evidence="1">
    <location>
        <begin position="398"/>
        <end position="415"/>
    </location>
</feature>
<reference evidence="2 3" key="1">
    <citation type="journal article" date="2016" name="Nat. Commun.">
        <title>Thousands of microbial genomes shed light on interconnected biogeochemical processes in an aquifer system.</title>
        <authorList>
            <person name="Anantharaman K."/>
            <person name="Brown C.T."/>
            <person name="Hug L.A."/>
            <person name="Sharon I."/>
            <person name="Castelle C.J."/>
            <person name="Probst A.J."/>
            <person name="Thomas B.C."/>
            <person name="Singh A."/>
            <person name="Wilkins M.J."/>
            <person name="Karaoz U."/>
            <person name="Brodie E.L."/>
            <person name="Williams K.H."/>
            <person name="Hubbard S.S."/>
            <person name="Banfield J.F."/>
        </authorList>
    </citation>
    <scope>NUCLEOTIDE SEQUENCE [LARGE SCALE GENOMIC DNA]</scope>
</reference>
<sequence length="577" mass="65938">MRFWYNPNFIAIFFLLFFSIFALKSLTKPGFYTSHDGETHTARIAQYYQALKDGQFPPRWAKTLSSGLGSPIFVYIYPLPYLAGALIHMLGANFVNSFKILMALSFIASGLFAYLWLLEVFKSPKSAFLGALTYTWVPYRFALIYVRASISESFAYTFLPFLLLSLTKLAKKTNLKWTALSALSLALLMLSQNLVAYMAIPLICAYVLILAIWQKSAKYLIYVFISAIWAFGISAVTYLPALFERNYIHFDQLFKDVYNAHFVTLTQLVHSPWGYGFDLPGTVNDQISFQIGLAHILIIFISLFVLFIAIAARFSMVKFLQDNFFEKPKSQEKILAIFFLLVIALSILLMLETRQTHLFWKNFKLLQIIDIPWRLLGIIALSTSFLASFAAKNIRSGLVFLFLVSAILIANRHHLNINEAKFYDDEFFLNYRGSATQFNEFTPKSRSSVGVTDQFPQRIEVVRGDAKISDINQKSNALTFKTESTQVSRLLVNVATFPGWQVFADNKKFESVDDPILFRELYRPDRDNTGLFYFIVPTGNHTFNLKFTETKLRYFADLLSLASFTAVILALAKLKKS</sequence>
<gene>
    <name evidence="2" type="ORF">A2696_02990</name>
</gene>
<comment type="caution">
    <text evidence="2">The sequence shown here is derived from an EMBL/GenBank/DDBJ whole genome shotgun (WGS) entry which is preliminary data.</text>
</comment>
<proteinExistence type="predicted"/>
<feature type="transmembrane region" description="Helical" evidence="1">
    <location>
        <begin position="72"/>
        <end position="91"/>
    </location>
</feature>
<name>A0A1F5G0I2_9BACT</name>
<feature type="transmembrane region" description="Helical" evidence="1">
    <location>
        <begin position="137"/>
        <end position="162"/>
    </location>
</feature>
<dbReference type="EMBL" id="MFBA01000029">
    <property type="protein sequence ID" value="OGD85371.1"/>
    <property type="molecule type" value="Genomic_DNA"/>
</dbReference>
<dbReference type="Proteomes" id="UP000177069">
    <property type="component" value="Unassembled WGS sequence"/>
</dbReference>
<organism evidence="2 3">
    <name type="scientific">Candidatus Curtissbacteria bacterium RIFCSPHIGHO2_01_FULL_41_13</name>
    <dbReference type="NCBI Taxonomy" id="1797745"/>
    <lineage>
        <taxon>Bacteria</taxon>
        <taxon>Candidatus Curtissiibacteriota</taxon>
    </lineage>
</organism>
<accession>A0A1F5G0I2</accession>
<protein>
    <recommendedName>
        <fullName evidence="4">Membrane protein 6-pyruvoyl-tetrahydropterin synthase-related domain-containing protein</fullName>
    </recommendedName>
</protein>
<feature type="transmembrane region" description="Helical" evidence="1">
    <location>
        <begin position="174"/>
        <end position="190"/>
    </location>
</feature>
<feature type="transmembrane region" description="Helical" evidence="1">
    <location>
        <begin position="554"/>
        <end position="572"/>
    </location>
</feature>
<feature type="transmembrane region" description="Helical" evidence="1">
    <location>
        <begin position="196"/>
        <end position="213"/>
    </location>
</feature>
<feature type="transmembrane region" description="Helical" evidence="1">
    <location>
        <begin position="371"/>
        <end position="391"/>
    </location>
</feature>
<feature type="transmembrane region" description="Helical" evidence="1">
    <location>
        <begin position="333"/>
        <end position="351"/>
    </location>
</feature>
<keyword evidence="1" id="KW-1133">Transmembrane helix</keyword>
<evidence type="ECO:0000313" key="2">
    <source>
        <dbReference type="EMBL" id="OGD85371.1"/>
    </source>
</evidence>
<feature type="transmembrane region" description="Helical" evidence="1">
    <location>
        <begin position="98"/>
        <end position="117"/>
    </location>
</feature>
<dbReference type="AlphaFoldDB" id="A0A1F5G0I2"/>
<keyword evidence="1" id="KW-0472">Membrane</keyword>